<organism evidence="1 2">
    <name type="scientific">Nocardia seriolae</name>
    <dbReference type="NCBI Taxonomy" id="37332"/>
    <lineage>
        <taxon>Bacteria</taxon>
        <taxon>Bacillati</taxon>
        <taxon>Actinomycetota</taxon>
        <taxon>Actinomycetes</taxon>
        <taxon>Mycobacteriales</taxon>
        <taxon>Nocardiaceae</taxon>
        <taxon>Nocardia</taxon>
    </lineage>
</organism>
<gene>
    <name evidence="1" type="ORF">NSK11_contig00240-0002</name>
</gene>
<evidence type="ECO:0000313" key="1">
    <source>
        <dbReference type="EMBL" id="GAP33320.1"/>
    </source>
</evidence>
<dbReference type="EMBL" id="BBYQ01000240">
    <property type="protein sequence ID" value="GAP33320.1"/>
    <property type="molecule type" value="Genomic_DNA"/>
</dbReference>
<sequence length="113" mass="11529">MMSIRMIRGMGFGVVWLAALAGTVLVAPDARADSQRYLCDQVQIVDGHGVGTGNCVSAGGGAPAMGLISGAFDITRRADSYTVHCADNGDMATGESWLPGEVNGVAAQCVPVS</sequence>
<evidence type="ECO:0000313" key="2">
    <source>
        <dbReference type="Proteomes" id="UP000037179"/>
    </source>
</evidence>
<name>A0ABC9Z6X2_9NOCA</name>
<dbReference type="AlphaFoldDB" id="A0ABC9Z6X2"/>
<accession>A0ABC9Z6X2</accession>
<protein>
    <recommendedName>
        <fullName evidence="3">Secreted protein</fullName>
    </recommendedName>
</protein>
<reference evidence="1 2" key="2">
    <citation type="journal article" date="2016" name="Genome Announc.">
        <title>Draft Genome Sequence of Erythromycin- and Oxytetracycline-Sensitive Nocardia seriolae Strain U-1 (NBRC 110359).</title>
        <authorList>
            <person name="Imajoh M."/>
            <person name="Sukeda M."/>
            <person name="Shimizu M."/>
            <person name="Yamane J."/>
            <person name="Ohnishi K."/>
            <person name="Oshima S."/>
        </authorList>
    </citation>
    <scope>NUCLEOTIDE SEQUENCE [LARGE SCALE GENOMIC DNA]</scope>
    <source>
        <strain evidence="1 2">U-1</strain>
    </source>
</reference>
<keyword evidence="2" id="KW-1185">Reference proteome</keyword>
<reference evidence="2" key="1">
    <citation type="submission" date="2015-07" db="EMBL/GenBank/DDBJ databases">
        <title>Nocardia seriolae U-1 whole genome shotgun sequence.</title>
        <authorList>
            <person name="Imajoh M."/>
            <person name="Fukumoto Y."/>
            <person name="Sukeda M."/>
            <person name="Yamane J."/>
            <person name="Yamasaki K."/>
            <person name="Shimizu M."/>
            <person name="Ohnishi K."/>
            <person name="Oshima S."/>
        </authorList>
    </citation>
    <scope>NUCLEOTIDE SEQUENCE [LARGE SCALE GENOMIC DNA]</scope>
    <source>
        <strain evidence="2">U-1</strain>
    </source>
</reference>
<proteinExistence type="predicted"/>
<comment type="caution">
    <text evidence="1">The sequence shown here is derived from an EMBL/GenBank/DDBJ whole genome shotgun (WGS) entry which is preliminary data.</text>
</comment>
<dbReference type="Proteomes" id="UP000037179">
    <property type="component" value="Unassembled WGS sequence"/>
</dbReference>
<evidence type="ECO:0008006" key="3">
    <source>
        <dbReference type="Google" id="ProtNLM"/>
    </source>
</evidence>